<dbReference type="InterPro" id="IPR006868">
    <property type="entry name" value="DUF630"/>
</dbReference>
<evidence type="ECO:0000313" key="5">
    <source>
        <dbReference type="Proteomes" id="UP000594263"/>
    </source>
</evidence>
<dbReference type="OMA" id="ECHHLQL"/>
<feature type="domain" description="DUF630" evidence="3">
    <location>
        <begin position="1"/>
        <end position="57"/>
    </location>
</feature>
<dbReference type="Pfam" id="PF04783">
    <property type="entry name" value="DUF630"/>
    <property type="match status" value="1"/>
</dbReference>
<evidence type="ECO:0000259" key="3">
    <source>
        <dbReference type="Pfam" id="PF04783"/>
    </source>
</evidence>
<evidence type="ECO:0000259" key="2">
    <source>
        <dbReference type="Pfam" id="PF04782"/>
    </source>
</evidence>
<reference evidence="4" key="1">
    <citation type="submission" date="2021-01" db="UniProtKB">
        <authorList>
            <consortium name="EnsemblPlants"/>
        </authorList>
    </citation>
    <scope>IDENTIFICATION</scope>
</reference>
<dbReference type="Proteomes" id="UP000594263">
    <property type="component" value="Unplaced"/>
</dbReference>
<feature type="region of interest" description="Disordered" evidence="1">
    <location>
        <begin position="313"/>
        <end position="346"/>
    </location>
</feature>
<evidence type="ECO:0000313" key="4">
    <source>
        <dbReference type="EnsemblPlants" id="Kaladp0081s0180.1.v1.1"/>
    </source>
</evidence>
<proteinExistence type="predicted"/>
<accession>A0A7N0URD2</accession>
<dbReference type="PANTHER" id="PTHR21450">
    <property type="entry name" value="PROTEIN ALTERED PHOSPHATE STARVATION RESPONSE 1"/>
    <property type="match status" value="1"/>
</dbReference>
<protein>
    <submittedName>
        <fullName evidence="4">Uncharacterized protein</fullName>
    </submittedName>
</protein>
<dbReference type="PANTHER" id="PTHR21450:SF6">
    <property type="entry name" value="EXPRESSED PROTEIN"/>
    <property type="match status" value="1"/>
</dbReference>
<dbReference type="AlphaFoldDB" id="A0A7N0URD2"/>
<dbReference type="Pfam" id="PF04782">
    <property type="entry name" value="DUF632"/>
    <property type="match status" value="1"/>
</dbReference>
<name>A0A7N0URD2_KALFE</name>
<sequence>MGASNSKLEEDKSLQLCRDRKKYVKKALNGRCLLADTHISYIQSLRNTGRALREFFELQGPTESSLYTSVNVTPQTILPDERQGSGLSFSSISITRSPSLSPFNGKLQANHMKYEGTASQKFEEKVASPVKGRVAAPDAPHSTIKHPVKENESVSAPSPETIPWDYFSLAHPVDDQLSAQVRNGWNEGHKSGGDTGSLHVEDVKQAEADDQSGSIMESEVDDEITFVHQRVVSDELFSYYDEPLSEGLVRSFENVNMASDLGGAASSHSIASASTEISEIMPEVRGRSPDLSPLGAIASSVLEPVNLTKLTDVEGADIEENPDIKETPDVEENPVGSSISKSSPNDLCSSMRDIDQLFVRASESGEELPRMLEANKLHYRRILPKRKGRGSKISRCLNACFSYQEEKPSQVPEDPGQVSTRYLTWQRTMPARSFSTIIDAAGENARDDALTNSINDIYCMRSGSHASTLDRLYAWEKKLYDEVKASQVVRNAYDMKCRLLRHQESQGEPARRVDKTRAVIKDLHSRIRVAIKRMDSISRKIEEIRDKELQPQLEELVKGIANMWDMMHECHKLQFSIISSVALNSGAKISINSETHQQITNHLEQQLSLMSSSFIKWMAAHKSYLQAIDGWLLRCVIVPEKSSRKKRKYRPVSVRGYGPPIFVTCGDWLEGLEKLPTKDLSDSIKNLAAETSRLLPRQEKHRADMNNFYPLGDSSRAAASNIWRSDFDNFRSSLVHFFSQLNTFSQSSLNMYKELDVSIQEAKHNYEHLQKPQP</sequence>
<keyword evidence="5" id="KW-1185">Reference proteome</keyword>
<feature type="region of interest" description="Disordered" evidence="1">
    <location>
        <begin position="134"/>
        <end position="157"/>
    </location>
</feature>
<feature type="domain" description="DUF632" evidence="2">
    <location>
        <begin position="348"/>
        <end position="690"/>
    </location>
</feature>
<feature type="compositionally biased region" description="Polar residues" evidence="1">
    <location>
        <begin position="335"/>
        <end position="346"/>
    </location>
</feature>
<dbReference type="EnsemblPlants" id="Kaladp0081s0180.1.v1.1">
    <property type="protein sequence ID" value="Kaladp0081s0180.1.v1.1"/>
    <property type="gene ID" value="Kaladp0081s0180.v1.1"/>
</dbReference>
<organism evidence="4 5">
    <name type="scientific">Kalanchoe fedtschenkoi</name>
    <name type="common">Lavender scallops</name>
    <name type="synonym">South American air plant</name>
    <dbReference type="NCBI Taxonomy" id="63787"/>
    <lineage>
        <taxon>Eukaryota</taxon>
        <taxon>Viridiplantae</taxon>
        <taxon>Streptophyta</taxon>
        <taxon>Embryophyta</taxon>
        <taxon>Tracheophyta</taxon>
        <taxon>Spermatophyta</taxon>
        <taxon>Magnoliopsida</taxon>
        <taxon>eudicotyledons</taxon>
        <taxon>Gunneridae</taxon>
        <taxon>Pentapetalae</taxon>
        <taxon>Saxifragales</taxon>
        <taxon>Crassulaceae</taxon>
        <taxon>Kalanchoe</taxon>
    </lineage>
</organism>
<dbReference type="InterPro" id="IPR006867">
    <property type="entry name" value="DUF632"/>
</dbReference>
<evidence type="ECO:0000256" key="1">
    <source>
        <dbReference type="SAM" id="MobiDB-lite"/>
    </source>
</evidence>
<dbReference type="Gramene" id="Kaladp0081s0180.1.v1.1">
    <property type="protein sequence ID" value="Kaladp0081s0180.1.v1.1"/>
    <property type="gene ID" value="Kaladp0081s0180.v1.1"/>
</dbReference>